<accession>A0ACB6Z2D0</accession>
<reference evidence="1" key="2">
    <citation type="journal article" date="2020" name="Nat. Commun.">
        <title>Large-scale genome sequencing of mycorrhizal fungi provides insights into the early evolution of symbiotic traits.</title>
        <authorList>
            <person name="Miyauchi S."/>
            <person name="Kiss E."/>
            <person name="Kuo A."/>
            <person name="Drula E."/>
            <person name="Kohler A."/>
            <person name="Sanchez-Garcia M."/>
            <person name="Morin E."/>
            <person name="Andreopoulos B."/>
            <person name="Barry K.W."/>
            <person name="Bonito G."/>
            <person name="Buee M."/>
            <person name="Carver A."/>
            <person name="Chen C."/>
            <person name="Cichocki N."/>
            <person name="Clum A."/>
            <person name="Culley D."/>
            <person name="Crous P.W."/>
            <person name="Fauchery L."/>
            <person name="Girlanda M."/>
            <person name="Hayes R.D."/>
            <person name="Keri Z."/>
            <person name="LaButti K."/>
            <person name="Lipzen A."/>
            <person name="Lombard V."/>
            <person name="Magnuson J."/>
            <person name="Maillard F."/>
            <person name="Murat C."/>
            <person name="Nolan M."/>
            <person name="Ohm R.A."/>
            <person name="Pangilinan J."/>
            <person name="Pereira M.F."/>
            <person name="Perotto S."/>
            <person name="Peter M."/>
            <person name="Pfister S."/>
            <person name="Riley R."/>
            <person name="Sitrit Y."/>
            <person name="Stielow J.B."/>
            <person name="Szollosi G."/>
            <person name="Zifcakova L."/>
            <person name="Stursova M."/>
            <person name="Spatafora J.W."/>
            <person name="Tedersoo L."/>
            <person name="Vaario L.M."/>
            <person name="Yamada A."/>
            <person name="Yan M."/>
            <person name="Wang P."/>
            <person name="Xu J."/>
            <person name="Bruns T."/>
            <person name="Baldrian P."/>
            <person name="Vilgalys R."/>
            <person name="Dunand C."/>
            <person name="Henrissat B."/>
            <person name="Grigoriev I.V."/>
            <person name="Hibbett D."/>
            <person name="Nagy L.G."/>
            <person name="Martin F.M."/>
        </authorList>
    </citation>
    <scope>NUCLEOTIDE SEQUENCE</scope>
    <source>
        <strain evidence="1">P2</strain>
    </source>
</reference>
<comment type="caution">
    <text evidence="1">The sequence shown here is derived from an EMBL/GenBank/DDBJ whole genome shotgun (WGS) entry which is preliminary data.</text>
</comment>
<feature type="non-terminal residue" evidence="1">
    <location>
        <position position="1"/>
    </location>
</feature>
<sequence>REVITWKNLNHPNVLPLLGVDTCVSPLSAISAWMEYGSLREYLGCFPNAPRSKLLFDASRGLEYMHDLDCIHGDLKSSHILVNDNHCAVLANFRLASFLPESEVDTGVSTSECDSWSIRWLAPELLFPEKFGLESARRTKETDIYAFAMTMYEVFSGSFPFEGLRNEALILPIRSGDRPRRPEGGSALGLTDELWNMMKACWKRRDHRWKISRVVTTLGHHSAAAAAAAAAE</sequence>
<organism evidence="1 2">
    <name type="scientific">Thelephora ganbajun</name>
    <name type="common">Ganba fungus</name>
    <dbReference type="NCBI Taxonomy" id="370292"/>
    <lineage>
        <taxon>Eukaryota</taxon>
        <taxon>Fungi</taxon>
        <taxon>Dikarya</taxon>
        <taxon>Basidiomycota</taxon>
        <taxon>Agaricomycotina</taxon>
        <taxon>Agaricomycetes</taxon>
        <taxon>Thelephorales</taxon>
        <taxon>Thelephoraceae</taxon>
        <taxon>Thelephora</taxon>
    </lineage>
</organism>
<evidence type="ECO:0000313" key="1">
    <source>
        <dbReference type="EMBL" id="KAF9643669.1"/>
    </source>
</evidence>
<keyword evidence="2" id="KW-1185">Reference proteome</keyword>
<name>A0ACB6Z2D0_THEGA</name>
<proteinExistence type="predicted"/>
<protein>
    <submittedName>
        <fullName evidence="1">Kinase-like protein</fullName>
    </submittedName>
</protein>
<gene>
    <name evidence="1" type="ORF">BDM02DRAFT_3104120</name>
</gene>
<evidence type="ECO:0000313" key="2">
    <source>
        <dbReference type="Proteomes" id="UP000886501"/>
    </source>
</evidence>
<dbReference type="EMBL" id="MU118196">
    <property type="protein sequence ID" value="KAF9643669.1"/>
    <property type="molecule type" value="Genomic_DNA"/>
</dbReference>
<reference evidence="1" key="1">
    <citation type="submission" date="2019-10" db="EMBL/GenBank/DDBJ databases">
        <authorList>
            <consortium name="DOE Joint Genome Institute"/>
            <person name="Kuo A."/>
            <person name="Miyauchi S."/>
            <person name="Kiss E."/>
            <person name="Drula E."/>
            <person name="Kohler A."/>
            <person name="Sanchez-Garcia M."/>
            <person name="Andreopoulos B."/>
            <person name="Barry K.W."/>
            <person name="Bonito G."/>
            <person name="Buee M."/>
            <person name="Carver A."/>
            <person name="Chen C."/>
            <person name="Cichocki N."/>
            <person name="Clum A."/>
            <person name="Culley D."/>
            <person name="Crous P.W."/>
            <person name="Fauchery L."/>
            <person name="Girlanda M."/>
            <person name="Hayes R."/>
            <person name="Keri Z."/>
            <person name="Labutti K."/>
            <person name="Lipzen A."/>
            <person name="Lombard V."/>
            <person name="Magnuson J."/>
            <person name="Maillard F."/>
            <person name="Morin E."/>
            <person name="Murat C."/>
            <person name="Nolan M."/>
            <person name="Ohm R."/>
            <person name="Pangilinan J."/>
            <person name="Pereira M."/>
            <person name="Perotto S."/>
            <person name="Peter M."/>
            <person name="Riley R."/>
            <person name="Sitrit Y."/>
            <person name="Stielow B."/>
            <person name="Szollosi G."/>
            <person name="Zifcakova L."/>
            <person name="Stursova M."/>
            <person name="Spatafora J.W."/>
            <person name="Tedersoo L."/>
            <person name="Vaario L.-M."/>
            <person name="Yamada A."/>
            <person name="Yan M."/>
            <person name="Wang P."/>
            <person name="Xu J."/>
            <person name="Bruns T."/>
            <person name="Baldrian P."/>
            <person name="Vilgalys R."/>
            <person name="Henrissat B."/>
            <person name="Grigoriev I.V."/>
            <person name="Hibbett D."/>
            <person name="Nagy L.G."/>
            <person name="Martin F.M."/>
        </authorList>
    </citation>
    <scope>NUCLEOTIDE SEQUENCE</scope>
    <source>
        <strain evidence="1">P2</strain>
    </source>
</reference>
<dbReference type="Proteomes" id="UP000886501">
    <property type="component" value="Unassembled WGS sequence"/>
</dbReference>